<dbReference type="Pfam" id="PF07727">
    <property type="entry name" value="RVT_2"/>
    <property type="match status" value="1"/>
</dbReference>
<name>A0A833WYD5_JUGRE</name>
<dbReference type="Gramene" id="Jr13_29790_p1">
    <property type="protein sequence ID" value="cds.Jr13_29790_p1"/>
    <property type="gene ID" value="Jr13_29790"/>
</dbReference>
<protein>
    <recommendedName>
        <fullName evidence="1">Reverse transcriptase Ty1/copia-type domain-containing protein</fullName>
    </recommendedName>
</protein>
<evidence type="ECO:0000313" key="2">
    <source>
        <dbReference type="EMBL" id="KAF5451074.1"/>
    </source>
</evidence>
<dbReference type="PANTHER" id="PTHR11439">
    <property type="entry name" value="GAG-POL-RELATED RETROTRANSPOSON"/>
    <property type="match status" value="1"/>
</dbReference>
<reference evidence="2" key="1">
    <citation type="submission" date="2015-10" db="EMBL/GenBank/DDBJ databases">
        <authorList>
            <person name="Martinez-Garcia P.J."/>
            <person name="Crepeau M.W."/>
            <person name="Puiu D."/>
            <person name="Gonzalez-Ibeas D."/>
            <person name="Whalen J."/>
            <person name="Stevens K."/>
            <person name="Paul R."/>
            <person name="Butterfield T."/>
            <person name="Britton M."/>
            <person name="Reagan R."/>
            <person name="Chakraborty S."/>
            <person name="Walawage S.L."/>
            <person name="Vasquez-Gross H.A."/>
            <person name="Cardeno C."/>
            <person name="Famula R."/>
            <person name="Pratt K."/>
            <person name="Kuruganti S."/>
            <person name="Aradhya M.K."/>
            <person name="Leslie C.A."/>
            <person name="Dandekar A.M."/>
            <person name="Salzberg S.L."/>
            <person name="Wegrzyn J.L."/>
            <person name="Langley C.H."/>
            <person name="Neale D.B."/>
        </authorList>
    </citation>
    <scope>NUCLEOTIDE SEQUENCE</scope>
    <source>
        <tissue evidence="2">Leaves</tissue>
    </source>
</reference>
<gene>
    <name evidence="2" type="ORF">F2P56_031373</name>
</gene>
<organism evidence="2 3">
    <name type="scientific">Juglans regia</name>
    <name type="common">English walnut</name>
    <dbReference type="NCBI Taxonomy" id="51240"/>
    <lineage>
        <taxon>Eukaryota</taxon>
        <taxon>Viridiplantae</taxon>
        <taxon>Streptophyta</taxon>
        <taxon>Embryophyta</taxon>
        <taxon>Tracheophyta</taxon>
        <taxon>Spermatophyta</taxon>
        <taxon>Magnoliopsida</taxon>
        <taxon>eudicotyledons</taxon>
        <taxon>Gunneridae</taxon>
        <taxon>Pentapetalae</taxon>
        <taxon>rosids</taxon>
        <taxon>fabids</taxon>
        <taxon>Fagales</taxon>
        <taxon>Juglandaceae</taxon>
        <taxon>Juglans</taxon>
    </lineage>
</organism>
<sequence length="267" mass="30634">MLSYAVSNQWAIHQIDIKNAFLHGNLTEEVYMQQPLGYVHPSFPNHICRLHKVLYGLKQAPRAWYHRLQEHLLSLGFVNSCTDTSLFICRQGSSSLFLLVYVDDILITRSSPLAISQLIANLSQEFDVKDLGHLKYFLGVEAHHLPEGLLLLQSQYIFNLLQRTKMLDAKHVSSPMSSSQKLSLFSGATYPDPSNYRSIVGALQYLSLTRLDISFAVNKVCQFMHKPTEKHWTTVKRILRYLKFSINFGLLIRRSKSTHLSIYSYAD</sequence>
<dbReference type="SUPFAM" id="SSF56672">
    <property type="entry name" value="DNA/RNA polymerases"/>
    <property type="match status" value="1"/>
</dbReference>
<evidence type="ECO:0000313" key="3">
    <source>
        <dbReference type="Proteomes" id="UP000619265"/>
    </source>
</evidence>
<reference evidence="2" key="2">
    <citation type="submission" date="2020-03" db="EMBL/GenBank/DDBJ databases">
        <title>Walnut 2.0.</title>
        <authorList>
            <person name="Marrano A."/>
            <person name="Britton M."/>
            <person name="Zimin A.V."/>
            <person name="Zaini P.A."/>
            <person name="Workman R."/>
            <person name="Puiu D."/>
            <person name="Bianco L."/>
            <person name="Allen B.J."/>
            <person name="Troggio M."/>
            <person name="Leslie C.A."/>
            <person name="Timp W."/>
            <person name="Dendekar A."/>
            <person name="Salzberg S.L."/>
            <person name="Neale D.B."/>
        </authorList>
    </citation>
    <scope>NUCLEOTIDE SEQUENCE</scope>
    <source>
        <tissue evidence="2">Leaves</tissue>
    </source>
</reference>
<dbReference type="InterPro" id="IPR013103">
    <property type="entry name" value="RVT_2"/>
</dbReference>
<comment type="caution">
    <text evidence="2">The sequence shown here is derived from an EMBL/GenBank/DDBJ whole genome shotgun (WGS) entry which is preliminary data.</text>
</comment>
<dbReference type="AlphaFoldDB" id="A0A833WYD5"/>
<accession>A0A833WYD5</accession>
<proteinExistence type="predicted"/>
<evidence type="ECO:0000259" key="1">
    <source>
        <dbReference type="Pfam" id="PF07727"/>
    </source>
</evidence>
<dbReference type="PANTHER" id="PTHR11439:SF455">
    <property type="entry name" value="RLK (RECEPTOR-LIKE PROTEIN KINASE) 8, PUTATIVE-RELATED"/>
    <property type="match status" value="1"/>
</dbReference>
<dbReference type="InterPro" id="IPR043502">
    <property type="entry name" value="DNA/RNA_pol_sf"/>
</dbReference>
<dbReference type="Proteomes" id="UP000619265">
    <property type="component" value="Unassembled WGS sequence"/>
</dbReference>
<dbReference type="EMBL" id="LIHL02000013">
    <property type="protein sequence ID" value="KAF5451074.1"/>
    <property type="molecule type" value="Genomic_DNA"/>
</dbReference>
<feature type="domain" description="Reverse transcriptase Ty1/copia-type" evidence="1">
    <location>
        <begin position="2"/>
        <end position="176"/>
    </location>
</feature>